<dbReference type="WBParaSite" id="jg24417">
    <property type="protein sequence ID" value="jg24417"/>
    <property type="gene ID" value="jg24417"/>
</dbReference>
<evidence type="ECO:0000256" key="1">
    <source>
        <dbReference type="SAM" id="MobiDB-lite"/>
    </source>
</evidence>
<name>A0A915DZT5_9BILA</name>
<dbReference type="Proteomes" id="UP000887574">
    <property type="component" value="Unplaced"/>
</dbReference>
<accession>A0A915DZT5</accession>
<evidence type="ECO:0000313" key="2">
    <source>
        <dbReference type="Proteomes" id="UP000887574"/>
    </source>
</evidence>
<sequence length="146" mass="15469">MPSPPTCLPLQPSCSKATGKASPKDTGPPAQELGQRPKKRERDCPPSIVMHASVPWLECGGGGDAIGNPVCVPSCLTAVGLILVPFVSKSSRFVMETRLVYSPSAVASVLCSLSVEVLWRRPHESMLLTGGFPVTIFCIFMSVSSL</sequence>
<dbReference type="AlphaFoldDB" id="A0A915DZT5"/>
<protein>
    <submittedName>
        <fullName evidence="3">Uncharacterized protein</fullName>
    </submittedName>
</protein>
<proteinExistence type="predicted"/>
<keyword evidence="2" id="KW-1185">Reference proteome</keyword>
<evidence type="ECO:0000313" key="3">
    <source>
        <dbReference type="WBParaSite" id="jg24417"/>
    </source>
</evidence>
<reference evidence="3" key="1">
    <citation type="submission" date="2022-11" db="UniProtKB">
        <authorList>
            <consortium name="WormBaseParasite"/>
        </authorList>
    </citation>
    <scope>IDENTIFICATION</scope>
</reference>
<organism evidence="2 3">
    <name type="scientific">Ditylenchus dipsaci</name>
    <dbReference type="NCBI Taxonomy" id="166011"/>
    <lineage>
        <taxon>Eukaryota</taxon>
        <taxon>Metazoa</taxon>
        <taxon>Ecdysozoa</taxon>
        <taxon>Nematoda</taxon>
        <taxon>Chromadorea</taxon>
        <taxon>Rhabditida</taxon>
        <taxon>Tylenchina</taxon>
        <taxon>Tylenchomorpha</taxon>
        <taxon>Sphaerularioidea</taxon>
        <taxon>Anguinidae</taxon>
        <taxon>Anguininae</taxon>
        <taxon>Ditylenchus</taxon>
    </lineage>
</organism>
<feature type="region of interest" description="Disordered" evidence="1">
    <location>
        <begin position="1"/>
        <end position="44"/>
    </location>
</feature>